<keyword evidence="3" id="KW-1185">Reference proteome</keyword>
<dbReference type="Proteomes" id="UP001152484">
    <property type="component" value="Unassembled WGS sequence"/>
</dbReference>
<evidence type="ECO:0000313" key="3">
    <source>
        <dbReference type="Proteomes" id="UP001152484"/>
    </source>
</evidence>
<organism evidence="2 3">
    <name type="scientific">Cuscuta europaea</name>
    <name type="common">European dodder</name>
    <dbReference type="NCBI Taxonomy" id="41803"/>
    <lineage>
        <taxon>Eukaryota</taxon>
        <taxon>Viridiplantae</taxon>
        <taxon>Streptophyta</taxon>
        <taxon>Embryophyta</taxon>
        <taxon>Tracheophyta</taxon>
        <taxon>Spermatophyta</taxon>
        <taxon>Magnoliopsida</taxon>
        <taxon>eudicotyledons</taxon>
        <taxon>Gunneridae</taxon>
        <taxon>Pentapetalae</taxon>
        <taxon>asterids</taxon>
        <taxon>lamiids</taxon>
        <taxon>Solanales</taxon>
        <taxon>Convolvulaceae</taxon>
        <taxon>Cuscuteae</taxon>
        <taxon>Cuscuta</taxon>
        <taxon>Cuscuta subgen. Cuscuta</taxon>
    </lineage>
</organism>
<sequence length="169" mass="19213">MGRVSSPLHFYIMSKDMLHLYTNYILLLIYFLDGTKGVATSFYVSKFILDEHIPEIEDFRSSFLSIRGSFPSPLTQSSSSSVLIADVTAEMGPTIPLSELSSAKEVHGCWVYGQISSIISWKTWAYLGCDEPRCFKKVIKDNGKLRCVNCHKKIGKGIWRYNLRFESKP</sequence>
<gene>
    <name evidence="2" type="ORF">CEURO_LOCUS6116</name>
</gene>
<evidence type="ECO:0000313" key="2">
    <source>
        <dbReference type="EMBL" id="CAH9076931.1"/>
    </source>
</evidence>
<feature type="domain" description="Replication factor A C-terminal" evidence="1">
    <location>
        <begin position="118"/>
        <end position="165"/>
    </location>
</feature>
<dbReference type="InterPro" id="IPR012340">
    <property type="entry name" value="NA-bd_OB-fold"/>
</dbReference>
<dbReference type="Pfam" id="PF08646">
    <property type="entry name" value="Rep_fac-A_C"/>
    <property type="match status" value="1"/>
</dbReference>
<accession>A0A9P0YVC9</accession>
<evidence type="ECO:0000259" key="1">
    <source>
        <dbReference type="Pfam" id="PF08646"/>
    </source>
</evidence>
<name>A0A9P0YVC9_CUSEU</name>
<dbReference type="EMBL" id="CAMAPE010000010">
    <property type="protein sequence ID" value="CAH9076931.1"/>
    <property type="molecule type" value="Genomic_DNA"/>
</dbReference>
<dbReference type="OrthoDB" id="1075194at2759"/>
<proteinExistence type="predicted"/>
<dbReference type="Gene3D" id="2.40.50.140">
    <property type="entry name" value="Nucleic acid-binding proteins"/>
    <property type="match status" value="1"/>
</dbReference>
<dbReference type="InterPro" id="IPR013955">
    <property type="entry name" value="Rep_factor-A_C"/>
</dbReference>
<dbReference type="SUPFAM" id="SSF50249">
    <property type="entry name" value="Nucleic acid-binding proteins"/>
    <property type="match status" value="1"/>
</dbReference>
<dbReference type="AlphaFoldDB" id="A0A9P0YVC9"/>
<protein>
    <recommendedName>
        <fullName evidence="1">Replication factor A C-terminal domain-containing protein</fullName>
    </recommendedName>
</protein>
<comment type="caution">
    <text evidence="2">The sequence shown here is derived from an EMBL/GenBank/DDBJ whole genome shotgun (WGS) entry which is preliminary data.</text>
</comment>
<reference evidence="2" key="1">
    <citation type="submission" date="2022-07" db="EMBL/GenBank/DDBJ databases">
        <authorList>
            <person name="Macas J."/>
            <person name="Novak P."/>
            <person name="Neumann P."/>
        </authorList>
    </citation>
    <scope>NUCLEOTIDE SEQUENCE</scope>
</reference>